<dbReference type="PANTHER" id="PTHR34068:SF2">
    <property type="entry name" value="UPF0145 PROTEIN SCO3412"/>
    <property type="match status" value="1"/>
</dbReference>
<organism evidence="2 3">
    <name type="scientific">Exidia glandulosa HHB12029</name>
    <dbReference type="NCBI Taxonomy" id="1314781"/>
    <lineage>
        <taxon>Eukaryota</taxon>
        <taxon>Fungi</taxon>
        <taxon>Dikarya</taxon>
        <taxon>Basidiomycota</taxon>
        <taxon>Agaricomycotina</taxon>
        <taxon>Agaricomycetes</taxon>
        <taxon>Auriculariales</taxon>
        <taxon>Exidiaceae</taxon>
        <taxon>Exidia</taxon>
    </lineage>
</organism>
<dbReference type="EMBL" id="KV426437">
    <property type="protein sequence ID" value="KZV80897.1"/>
    <property type="molecule type" value="Genomic_DNA"/>
</dbReference>
<reference evidence="2 3" key="1">
    <citation type="journal article" date="2016" name="Mol. Biol. Evol.">
        <title>Comparative Genomics of Early-Diverging Mushroom-Forming Fungi Provides Insights into the Origins of Lignocellulose Decay Capabilities.</title>
        <authorList>
            <person name="Nagy L.G."/>
            <person name="Riley R."/>
            <person name="Tritt A."/>
            <person name="Adam C."/>
            <person name="Daum C."/>
            <person name="Floudas D."/>
            <person name="Sun H."/>
            <person name="Yadav J.S."/>
            <person name="Pangilinan J."/>
            <person name="Larsson K.H."/>
            <person name="Matsuura K."/>
            <person name="Barry K."/>
            <person name="Labutti K."/>
            <person name="Kuo R."/>
            <person name="Ohm R.A."/>
            <person name="Bhattacharya S.S."/>
            <person name="Shirouzu T."/>
            <person name="Yoshinaga Y."/>
            <person name="Martin F.M."/>
            <person name="Grigoriev I.V."/>
            <person name="Hibbett D.S."/>
        </authorList>
    </citation>
    <scope>NUCLEOTIDE SEQUENCE [LARGE SCALE GENOMIC DNA]</scope>
    <source>
        <strain evidence="2 3">HHB12029</strain>
    </source>
</reference>
<dbReference type="PANTHER" id="PTHR34068">
    <property type="entry name" value="UPF0145 PROTEIN YBJQ"/>
    <property type="match status" value="1"/>
</dbReference>
<dbReference type="Proteomes" id="UP000077266">
    <property type="component" value="Unassembled WGS sequence"/>
</dbReference>
<dbReference type="InterPro" id="IPR002765">
    <property type="entry name" value="UPF0145_YbjQ-like"/>
</dbReference>
<comment type="similarity">
    <text evidence="1">Belongs to the UPF0145 family.</text>
</comment>
<dbReference type="SUPFAM" id="SSF117782">
    <property type="entry name" value="YbjQ-like"/>
    <property type="match status" value="1"/>
</dbReference>
<evidence type="ECO:0000256" key="1">
    <source>
        <dbReference type="ARBA" id="ARBA00010751"/>
    </source>
</evidence>
<evidence type="ECO:0000313" key="3">
    <source>
        <dbReference type="Proteomes" id="UP000077266"/>
    </source>
</evidence>
<dbReference type="InParanoid" id="A0A165BMB5"/>
<gene>
    <name evidence="2" type="ORF">EXIGLDRAFT_755954</name>
</gene>
<evidence type="ECO:0000313" key="2">
    <source>
        <dbReference type="EMBL" id="KZV80897.1"/>
    </source>
</evidence>
<accession>A0A165BMB5</accession>
<name>A0A165BMB5_EXIGL</name>
<dbReference type="Pfam" id="PF01906">
    <property type="entry name" value="YbjQ_1"/>
    <property type="match status" value="1"/>
</dbReference>
<dbReference type="Gene3D" id="3.30.110.70">
    <property type="entry name" value="Hypothetical protein apc22750. Chain B"/>
    <property type="match status" value="1"/>
</dbReference>
<keyword evidence="3" id="KW-1185">Reference proteome</keyword>
<dbReference type="HAMAP" id="MF_00338">
    <property type="entry name" value="UPF0145"/>
    <property type="match status" value="1"/>
</dbReference>
<dbReference type="InterPro" id="IPR035439">
    <property type="entry name" value="UPF0145_dom_sf"/>
</dbReference>
<sequence length="149" mass="15374">MSSSDASKEASAAGTFNTGHPEVLVTTMNDIPGYEVLEIYGTIFGITVRSRNVFANIGAGLKSLVGGELKALSRNIETARVSAVDRLVGHAMGLHANANSSLNVSVPVIAMRFDTSNGGADGNQIAVTAYGTACRIRKLDAPPATAPKA</sequence>
<dbReference type="OrthoDB" id="68104at2759"/>
<dbReference type="AlphaFoldDB" id="A0A165BMB5"/>
<protein>
    <submittedName>
        <fullName evidence="2">DUF74-domain-containing protein</fullName>
    </submittedName>
</protein>
<proteinExistence type="inferred from homology"/>